<dbReference type="AlphaFoldDB" id="M5G188"/>
<organism evidence="1 2">
    <name type="scientific">Dacryopinax primogenitus (strain DJM 731)</name>
    <name type="common">Brown rot fungus</name>
    <dbReference type="NCBI Taxonomy" id="1858805"/>
    <lineage>
        <taxon>Eukaryota</taxon>
        <taxon>Fungi</taxon>
        <taxon>Dikarya</taxon>
        <taxon>Basidiomycota</taxon>
        <taxon>Agaricomycotina</taxon>
        <taxon>Dacrymycetes</taxon>
        <taxon>Dacrymycetales</taxon>
        <taxon>Dacrymycetaceae</taxon>
        <taxon>Dacryopinax</taxon>
    </lineage>
</organism>
<dbReference type="STRING" id="1858805.M5G188"/>
<keyword evidence="1" id="KW-0489">Methyltransferase</keyword>
<name>M5G188_DACPD</name>
<accession>M5G188</accession>
<dbReference type="CDD" id="cd02440">
    <property type="entry name" value="AdoMet_MTases"/>
    <property type="match status" value="1"/>
</dbReference>
<keyword evidence="1" id="KW-0808">Transferase</keyword>
<proteinExistence type="predicted"/>
<evidence type="ECO:0000313" key="2">
    <source>
        <dbReference type="Proteomes" id="UP000030653"/>
    </source>
</evidence>
<dbReference type="InterPro" id="IPR029063">
    <property type="entry name" value="SAM-dependent_MTases_sf"/>
</dbReference>
<keyword evidence="2" id="KW-1185">Reference proteome</keyword>
<evidence type="ECO:0000313" key="1">
    <source>
        <dbReference type="EMBL" id="EJU04001.1"/>
    </source>
</evidence>
<sequence length="300" mass="33565">MATVEVLKPSTAYDPAQVNAHREYHKAQTPYFFPAGTDEAEWDRLNAQHYGIKAYFKGNRHGARWPKTPRRILELGVGTGAWATEVAAEFPKAQVVGVDVVQPRLGKTPQNFTFVSMNVLDDVWPFEPGSFDVVNCRFLLMHMPNFERVLNKAIDVTAPGGILMLADPASRFQAEGRPVPPEASKLYDVYWGYCKTQGIVPGTGPLFAPLLAASKKFSEVHELVLPACMGPWPKNERLHPFGEGMRKGIIDGARSLNSKVFEFGLTGEIVEGMVRQVLDPENRLYVDEYFVWARKKQEGL</sequence>
<dbReference type="GO" id="GO:0032259">
    <property type="term" value="P:methylation"/>
    <property type="evidence" value="ECO:0007669"/>
    <property type="project" value="UniProtKB-KW"/>
</dbReference>
<dbReference type="RefSeq" id="XP_040630895.1">
    <property type="nucleotide sequence ID" value="XM_040771024.1"/>
</dbReference>
<dbReference type="OMA" id="IALCRND"/>
<dbReference type="Gene3D" id="3.40.50.150">
    <property type="entry name" value="Vaccinia Virus protein VP39"/>
    <property type="match status" value="1"/>
</dbReference>
<dbReference type="GeneID" id="63686086"/>
<reference evidence="1 2" key="1">
    <citation type="journal article" date="2012" name="Science">
        <title>The Paleozoic origin of enzymatic lignin decomposition reconstructed from 31 fungal genomes.</title>
        <authorList>
            <person name="Floudas D."/>
            <person name="Binder M."/>
            <person name="Riley R."/>
            <person name="Barry K."/>
            <person name="Blanchette R.A."/>
            <person name="Henrissat B."/>
            <person name="Martinez A.T."/>
            <person name="Otillar R."/>
            <person name="Spatafora J.W."/>
            <person name="Yadav J.S."/>
            <person name="Aerts A."/>
            <person name="Benoit I."/>
            <person name="Boyd A."/>
            <person name="Carlson A."/>
            <person name="Copeland A."/>
            <person name="Coutinho P.M."/>
            <person name="de Vries R.P."/>
            <person name="Ferreira P."/>
            <person name="Findley K."/>
            <person name="Foster B."/>
            <person name="Gaskell J."/>
            <person name="Glotzer D."/>
            <person name="Gorecki P."/>
            <person name="Heitman J."/>
            <person name="Hesse C."/>
            <person name="Hori C."/>
            <person name="Igarashi K."/>
            <person name="Jurgens J.A."/>
            <person name="Kallen N."/>
            <person name="Kersten P."/>
            <person name="Kohler A."/>
            <person name="Kuees U."/>
            <person name="Kumar T.K.A."/>
            <person name="Kuo A."/>
            <person name="LaButti K."/>
            <person name="Larrondo L.F."/>
            <person name="Lindquist E."/>
            <person name="Ling A."/>
            <person name="Lombard V."/>
            <person name="Lucas S."/>
            <person name="Lundell T."/>
            <person name="Martin R."/>
            <person name="McLaughlin D.J."/>
            <person name="Morgenstern I."/>
            <person name="Morin E."/>
            <person name="Murat C."/>
            <person name="Nagy L.G."/>
            <person name="Nolan M."/>
            <person name="Ohm R.A."/>
            <person name="Patyshakuliyeva A."/>
            <person name="Rokas A."/>
            <person name="Ruiz-Duenas F.J."/>
            <person name="Sabat G."/>
            <person name="Salamov A."/>
            <person name="Samejima M."/>
            <person name="Schmutz J."/>
            <person name="Slot J.C."/>
            <person name="St John F."/>
            <person name="Stenlid J."/>
            <person name="Sun H."/>
            <person name="Sun S."/>
            <person name="Syed K."/>
            <person name="Tsang A."/>
            <person name="Wiebenga A."/>
            <person name="Young D."/>
            <person name="Pisabarro A."/>
            <person name="Eastwood D.C."/>
            <person name="Martin F."/>
            <person name="Cullen D."/>
            <person name="Grigoriev I.V."/>
            <person name="Hibbett D.S."/>
        </authorList>
    </citation>
    <scope>NUCLEOTIDE SEQUENCE [LARGE SCALE GENOMIC DNA]</scope>
    <source>
        <strain evidence="1 2">DJM-731 SS1</strain>
    </source>
</reference>
<gene>
    <name evidence="1" type="ORF">DACRYDRAFT_14226</name>
</gene>
<protein>
    <submittedName>
        <fullName evidence="1">S-adenosyl-L-methionine-dependent methyltransferase</fullName>
    </submittedName>
</protein>
<dbReference type="SUPFAM" id="SSF53335">
    <property type="entry name" value="S-adenosyl-L-methionine-dependent methyltransferases"/>
    <property type="match status" value="1"/>
</dbReference>
<dbReference type="PANTHER" id="PTHR43591">
    <property type="entry name" value="METHYLTRANSFERASE"/>
    <property type="match status" value="1"/>
</dbReference>
<dbReference type="OrthoDB" id="506498at2759"/>
<dbReference type="Proteomes" id="UP000030653">
    <property type="component" value="Unassembled WGS sequence"/>
</dbReference>
<dbReference type="HOGENOM" id="CLU_010595_1_1_1"/>
<dbReference type="GO" id="GO:0008168">
    <property type="term" value="F:methyltransferase activity"/>
    <property type="evidence" value="ECO:0007669"/>
    <property type="project" value="UniProtKB-KW"/>
</dbReference>
<dbReference type="EMBL" id="JH795858">
    <property type="protein sequence ID" value="EJU04001.1"/>
    <property type="molecule type" value="Genomic_DNA"/>
</dbReference>
<dbReference type="Pfam" id="PF13489">
    <property type="entry name" value="Methyltransf_23"/>
    <property type="match status" value="1"/>
</dbReference>